<reference evidence="3" key="1">
    <citation type="submission" date="2012-06" db="EMBL/GenBank/DDBJ databases">
        <title>The complete genome of Belliella baltica DSM 15883.</title>
        <authorList>
            <person name="Lucas S."/>
            <person name="Copeland A."/>
            <person name="Lapidus A."/>
            <person name="Goodwin L."/>
            <person name="Pitluck S."/>
            <person name="Peters L."/>
            <person name="Mikhailova N."/>
            <person name="Davenport K."/>
            <person name="Kyrpides N."/>
            <person name="Mavromatis K."/>
            <person name="Pagani I."/>
            <person name="Ivanova N."/>
            <person name="Ovchinnikova G."/>
            <person name="Zeytun A."/>
            <person name="Detter J.C."/>
            <person name="Han C."/>
            <person name="Land M."/>
            <person name="Hauser L."/>
            <person name="Markowitz V."/>
            <person name="Cheng J.-F."/>
            <person name="Hugenholtz P."/>
            <person name="Woyke T."/>
            <person name="Wu D."/>
            <person name="Tindall B."/>
            <person name="Pomrenke H."/>
            <person name="Brambilla E."/>
            <person name="Klenk H.-P."/>
            <person name="Eisen J.A."/>
        </authorList>
    </citation>
    <scope>NUCLEOTIDE SEQUENCE [LARGE SCALE GENOMIC DNA]</scope>
    <source>
        <strain evidence="3">DSM 15883 / CIP 108006 / LMG 21964 / BA134</strain>
    </source>
</reference>
<dbReference type="KEGG" id="bbd:Belba_2510"/>
<gene>
    <name evidence="2" type="ordered locus">Belba_2510</name>
</gene>
<organism evidence="2 3">
    <name type="scientific">Belliella baltica (strain DSM 15883 / CIP 108006 / LMG 21964 / BA134)</name>
    <dbReference type="NCBI Taxonomy" id="866536"/>
    <lineage>
        <taxon>Bacteria</taxon>
        <taxon>Pseudomonadati</taxon>
        <taxon>Bacteroidota</taxon>
        <taxon>Cytophagia</taxon>
        <taxon>Cytophagales</taxon>
        <taxon>Cyclobacteriaceae</taxon>
        <taxon>Belliella</taxon>
    </lineage>
</organism>
<dbReference type="Gene3D" id="3.90.550.10">
    <property type="entry name" value="Spore Coat Polysaccharide Biosynthesis Protein SpsA, Chain A"/>
    <property type="match status" value="1"/>
</dbReference>
<dbReference type="Proteomes" id="UP000006050">
    <property type="component" value="Chromosome"/>
</dbReference>
<dbReference type="SUPFAM" id="SSF53448">
    <property type="entry name" value="Nucleotide-diphospho-sugar transferases"/>
    <property type="match status" value="1"/>
</dbReference>
<dbReference type="InterPro" id="IPR029044">
    <property type="entry name" value="Nucleotide-diphossugar_trans"/>
</dbReference>
<dbReference type="EMBL" id="CP003281">
    <property type="protein sequence ID" value="AFL85064.1"/>
    <property type="molecule type" value="Genomic_DNA"/>
</dbReference>
<dbReference type="OrthoDB" id="7851643at2"/>
<accession>I3Z746</accession>
<dbReference type="Pfam" id="PF13712">
    <property type="entry name" value="Glyco_tranf_2_5"/>
    <property type="match status" value="1"/>
</dbReference>
<dbReference type="InterPro" id="IPR059123">
    <property type="entry name" value="StrF_dom"/>
</dbReference>
<proteinExistence type="predicted"/>
<dbReference type="STRING" id="866536.Belba_2510"/>
<feature type="domain" description="Streptomycin biosynthesis protein StrF" evidence="1">
    <location>
        <begin position="4"/>
        <end position="227"/>
    </location>
</feature>
<evidence type="ECO:0000313" key="2">
    <source>
        <dbReference type="EMBL" id="AFL85064.1"/>
    </source>
</evidence>
<keyword evidence="3" id="KW-1185">Reference proteome</keyword>
<dbReference type="HOGENOM" id="CLU_071255_0_0_10"/>
<dbReference type="RefSeq" id="WP_014773022.1">
    <property type="nucleotide sequence ID" value="NC_018010.1"/>
</dbReference>
<evidence type="ECO:0000259" key="1">
    <source>
        <dbReference type="Pfam" id="PF13712"/>
    </source>
</evidence>
<protein>
    <recommendedName>
        <fullName evidence="1">Streptomycin biosynthesis protein StrF domain-containing protein</fullName>
    </recommendedName>
</protein>
<name>I3Z746_BELBD</name>
<sequence length="270" mass="30797">MISIIVCSINSNLFNKLSNSIESTVGLEYEIIKIDNSLEKLSIAQAYNKGASRAKFEILVFVHEDIVFHTVDWGNILISHFKNLNNPGVLGVAGNSYLPISPSDWWGSSSENRHYNYIKGDKFNSSNSGTLIKTNDSSPIEVYCLDGIFLALKKSVFMKHRFNENLSGFHGYDTSLTLRVAKNSKNYFIPDILMEHFSEGHVNKVYWVNTILACSEAKNRNHNIKLKVEFLVFKRFVSKSIQFRVSPIVFLKSINSIIFQLFVRFIKQPL</sequence>
<dbReference type="eggNOG" id="COG1216">
    <property type="taxonomic scope" value="Bacteria"/>
</dbReference>
<dbReference type="AlphaFoldDB" id="I3Z746"/>
<evidence type="ECO:0000313" key="3">
    <source>
        <dbReference type="Proteomes" id="UP000006050"/>
    </source>
</evidence>